<dbReference type="InterPro" id="IPR040570">
    <property type="entry name" value="LAL_C2"/>
</dbReference>
<keyword evidence="1" id="KW-0436">Ligase</keyword>
<dbReference type="Gene3D" id="3.40.50.20">
    <property type="match status" value="1"/>
</dbReference>
<dbReference type="PANTHER" id="PTHR43585:SF2">
    <property type="entry name" value="ATP-GRASP ENZYME FSQD"/>
    <property type="match status" value="1"/>
</dbReference>
<sequence>MKKNVLMIGRGSKLCKEIMRYNQNYSIYIIEEPDILKKMKSIQVDNIVEIRTARYHQSNDYLKVVQEWAKFIKFDLVIPAFEYSVYPANEAAKLLSLPRIGDIGAQIFTNKIRFREFCRANNIPHPRFGKIETKSDLEHFFKGKPIIFKPANRHASLGVVKINNINEISKAFDFTTSADENLLVPERQLKWEYIAEDMIYGDEYSVEIFVNNGEIQFFNITEKQKFNNGYFVESGHKVPANLDKNIKLAIQKHMKNIVKSAQIETSVLHAEWIIQNNREWIIECAGRIPGDRIPDLISHAYGFNFKEYYLEMLSGKTMTINRSPLRHAAIRYFEAPEGILEKVNGIEILDNPDSNVILWEIGKSPGDFISQVKCSWDRIGFFITYGDCEEILNQRINSVLNNISFDVR</sequence>
<feature type="domain" description="ATP-grasp" evidence="5">
    <location>
        <begin position="115"/>
        <end position="314"/>
    </location>
</feature>
<accession>A0A1M6T4N8</accession>
<evidence type="ECO:0000256" key="3">
    <source>
        <dbReference type="ARBA" id="ARBA00022840"/>
    </source>
</evidence>
<dbReference type="GO" id="GO:0016874">
    <property type="term" value="F:ligase activity"/>
    <property type="evidence" value="ECO:0007669"/>
    <property type="project" value="UniProtKB-KW"/>
</dbReference>
<dbReference type="InterPro" id="IPR052032">
    <property type="entry name" value="ATP-dep_AA_Ligase"/>
</dbReference>
<dbReference type="PROSITE" id="PS50975">
    <property type="entry name" value="ATP_GRASP"/>
    <property type="match status" value="1"/>
</dbReference>
<dbReference type="SUPFAM" id="SSF56059">
    <property type="entry name" value="Glutathione synthetase ATP-binding domain-like"/>
    <property type="match status" value="1"/>
</dbReference>
<evidence type="ECO:0000313" key="6">
    <source>
        <dbReference type="EMBL" id="SHK51869.1"/>
    </source>
</evidence>
<dbReference type="EMBL" id="FRAG01000079">
    <property type="protein sequence ID" value="SHK51869.1"/>
    <property type="molecule type" value="Genomic_DNA"/>
</dbReference>
<dbReference type="Gene3D" id="3.30.1490.20">
    <property type="entry name" value="ATP-grasp fold, A domain"/>
    <property type="match status" value="1"/>
</dbReference>
<dbReference type="OrthoDB" id="9803907at2"/>
<name>A0A1M6T4N8_PARC5</name>
<evidence type="ECO:0000256" key="4">
    <source>
        <dbReference type="PROSITE-ProRule" id="PRU00409"/>
    </source>
</evidence>
<dbReference type="Gene3D" id="3.30.470.20">
    <property type="entry name" value="ATP-grasp fold, B domain"/>
    <property type="match status" value="1"/>
</dbReference>
<dbReference type="GO" id="GO:0005524">
    <property type="term" value="F:ATP binding"/>
    <property type="evidence" value="ECO:0007669"/>
    <property type="project" value="UniProtKB-UniRule"/>
</dbReference>
<dbReference type="InterPro" id="IPR011761">
    <property type="entry name" value="ATP-grasp"/>
</dbReference>
<dbReference type="GO" id="GO:0046872">
    <property type="term" value="F:metal ion binding"/>
    <property type="evidence" value="ECO:0007669"/>
    <property type="project" value="InterPro"/>
</dbReference>
<evidence type="ECO:0000259" key="5">
    <source>
        <dbReference type="PROSITE" id="PS50975"/>
    </source>
</evidence>
<reference evidence="6 7" key="1">
    <citation type="submission" date="2016-11" db="EMBL/GenBank/DDBJ databases">
        <authorList>
            <person name="Jaros S."/>
            <person name="Januszkiewicz K."/>
            <person name="Wedrychowicz H."/>
        </authorList>
    </citation>
    <scope>NUCLEOTIDE SEQUENCE [LARGE SCALE GENOMIC DNA]</scope>
    <source>
        <strain evidence="6 7">DSM 15212</strain>
    </source>
</reference>
<dbReference type="InterPro" id="IPR013815">
    <property type="entry name" value="ATP_grasp_subdomain_1"/>
</dbReference>
<proteinExistence type="predicted"/>
<dbReference type="Pfam" id="PF18603">
    <property type="entry name" value="LAL_C2"/>
    <property type="match status" value="1"/>
</dbReference>
<dbReference type="PANTHER" id="PTHR43585">
    <property type="entry name" value="FUMIPYRROLE BIOSYNTHESIS PROTEIN C"/>
    <property type="match status" value="1"/>
</dbReference>
<keyword evidence="3 4" id="KW-0067">ATP-binding</keyword>
<dbReference type="STRING" id="1121301.SAMN02745912_03556"/>
<dbReference type="Proteomes" id="UP000184465">
    <property type="component" value="Unassembled WGS sequence"/>
</dbReference>
<evidence type="ECO:0000256" key="1">
    <source>
        <dbReference type="ARBA" id="ARBA00022598"/>
    </source>
</evidence>
<protein>
    <submittedName>
        <fullName evidence="6">Biotin carboxylase</fullName>
    </submittedName>
</protein>
<organism evidence="6 7">
    <name type="scientific">Paramaledivibacter caminithermalis (strain DSM 15212 / CIP 107654 / DViRD3)</name>
    <name type="common">Clostridium caminithermale</name>
    <dbReference type="NCBI Taxonomy" id="1121301"/>
    <lineage>
        <taxon>Bacteria</taxon>
        <taxon>Bacillati</taxon>
        <taxon>Bacillota</taxon>
        <taxon>Clostridia</taxon>
        <taxon>Peptostreptococcales</taxon>
        <taxon>Caminicellaceae</taxon>
        <taxon>Paramaledivibacter</taxon>
    </lineage>
</organism>
<keyword evidence="7" id="KW-1185">Reference proteome</keyword>
<dbReference type="AlphaFoldDB" id="A0A1M6T4N8"/>
<evidence type="ECO:0000256" key="2">
    <source>
        <dbReference type="ARBA" id="ARBA00022741"/>
    </source>
</evidence>
<dbReference type="Pfam" id="PF13535">
    <property type="entry name" value="ATP-grasp_4"/>
    <property type="match status" value="1"/>
</dbReference>
<keyword evidence="2 4" id="KW-0547">Nucleotide-binding</keyword>
<dbReference type="RefSeq" id="WP_073153160.1">
    <property type="nucleotide sequence ID" value="NZ_FRAG01000079.1"/>
</dbReference>
<evidence type="ECO:0000313" key="7">
    <source>
        <dbReference type="Proteomes" id="UP000184465"/>
    </source>
</evidence>
<gene>
    <name evidence="6" type="ORF">SAMN02745912_03556</name>
</gene>